<dbReference type="GO" id="GO:0032543">
    <property type="term" value="P:mitochondrial translation"/>
    <property type="evidence" value="ECO:0007669"/>
    <property type="project" value="TreeGrafter"/>
</dbReference>
<evidence type="ECO:0000256" key="1">
    <source>
        <dbReference type="ARBA" id="ARBA00006700"/>
    </source>
</evidence>
<feature type="region of interest" description="Disordered" evidence="6">
    <location>
        <begin position="109"/>
        <end position="130"/>
    </location>
</feature>
<dbReference type="STRING" id="436017.A4S9Y2"/>
<dbReference type="InterPro" id="IPR012677">
    <property type="entry name" value="Nucleotide-bd_a/b_plait_sf"/>
</dbReference>
<evidence type="ECO:0000256" key="2">
    <source>
        <dbReference type="ARBA" id="ARBA00022980"/>
    </source>
</evidence>
<sequence length="130" mass="14877">MTSVARRLGRVVPLPNLRLTLQPPRLSRDDLARGVDEVVFRADPRVTKLEVRAYLERALRVKTTDVRTSNYDGAKRRDRGGFHRRAAFKKVYVTLGERWFPPEAFRAKDARERDDDARARRASARAGGST</sequence>
<dbReference type="SUPFAM" id="SSF54189">
    <property type="entry name" value="Ribosomal proteins S24e, L23 and L15e"/>
    <property type="match status" value="1"/>
</dbReference>
<dbReference type="InterPro" id="IPR013025">
    <property type="entry name" value="Ribosomal_uL23-like"/>
</dbReference>
<gene>
    <name evidence="7" type="ORF">OSTLU_28355</name>
</gene>
<evidence type="ECO:0000256" key="6">
    <source>
        <dbReference type="SAM" id="MobiDB-lite"/>
    </source>
</evidence>
<reference evidence="7 8" key="1">
    <citation type="journal article" date="2007" name="Proc. Natl. Acad. Sci. U.S.A.">
        <title>The tiny eukaryote Ostreococcus provides genomic insights into the paradox of plankton speciation.</title>
        <authorList>
            <person name="Palenik B."/>
            <person name="Grimwood J."/>
            <person name="Aerts A."/>
            <person name="Rouze P."/>
            <person name="Salamov A."/>
            <person name="Putnam N."/>
            <person name="Dupont C."/>
            <person name="Jorgensen R."/>
            <person name="Derelle E."/>
            <person name="Rombauts S."/>
            <person name="Zhou K."/>
            <person name="Otillar R."/>
            <person name="Merchant S.S."/>
            <person name="Podell S."/>
            <person name="Gaasterland T."/>
            <person name="Napoli C."/>
            <person name="Gendler K."/>
            <person name="Manuell A."/>
            <person name="Tai V."/>
            <person name="Vallon O."/>
            <person name="Piganeau G."/>
            <person name="Jancek S."/>
            <person name="Heijde M."/>
            <person name="Jabbari K."/>
            <person name="Bowler C."/>
            <person name="Lohr M."/>
            <person name="Robbens S."/>
            <person name="Werner G."/>
            <person name="Dubchak I."/>
            <person name="Pazour G.J."/>
            <person name="Ren Q."/>
            <person name="Paulsen I."/>
            <person name="Delwiche C."/>
            <person name="Schmutz J."/>
            <person name="Rokhsar D."/>
            <person name="Van de Peer Y."/>
            <person name="Moreau H."/>
            <person name="Grigoriev I.V."/>
        </authorList>
    </citation>
    <scope>NUCLEOTIDE SEQUENCE [LARGE SCALE GENOMIC DNA]</scope>
    <source>
        <strain evidence="7 8">CCE9901</strain>
    </source>
</reference>
<dbReference type="InterPro" id="IPR012678">
    <property type="entry name" value="Ribosomal_uL23/eL15/eS24_sf"/>
</dbReference>
<dbReference type="GeneID" id="5006204"/>
<protein>
    <recommendedName>
        <fullName evidence="4">Large ribosomal subunit protein uL23c</fullName>
    </recommendedName>
    <alternativeName>
        <fullName evidence="5">Large ribosomal subunit protein uL23m</fullName>
    </alternativeName>
</protein>
<dbReference type="AlphaFoldDB" id="A4S9Y2"/>
<dbReference type="Gramene" id="ABP00463">
    <property type="protein sequence ID" value="ABP00463"/>
    <property type="gene ID" value="OSTLU_28355"/>
</dbReference>
<keyword evidence="2" id="KW-0689">Ribosomal protein</keyword>
<dbReference type="Proteomes" id="UP000001568">
    <property type="component" value="Chromosome 17"/>
</dbReference>
<dbReference type="HOGENOM" id="CLU_1941611_0_0_1"/>
<evidence type="ECO:0000313" key="8">
    <source>
        <dbReference type="Proteomes" id="UP000001568"/>
    </source>
</evidence>
<dbReference type="KEGG" id="olu:OSTLU_28355"/>
<evidence type="ECO:0000313" key="7">
    <source>
        <dbReference type="EMBL" id="ABP00463.1"/>
    </source>
</evidence>
<evidence type="ECO:0000256" key="4">
    <source>
        <dbReference type="ARBA" id="ARBA00035287"/>
    </source>
</evidence>
<dbReference type="PANTHER" id="PTHR12059">
    <property type="entry name" value="RIBOSOMAL PROTEIN L23-RELATED"/>
    <property type="match status" value="1"/>
</dbReference>
<evidence type="ECO:0000256" key="5">
    <source>
        <dbReference type="ARBA" id="ARBA00039977"/>
    </source>
</evidence>
<evidence type="ECO:0000256" key="3">
    <source>
        <dbReference type="ARBA" id="ARBA00023274"/>
    </source>
</evidence>
<keyword evidence="3" id="KW-0687">Ribonucleoprotein</keyword>
<dbReference type="GO" id="GO:0003735">
    <property type="term" value="F:structural constituent of ribosome"/>
    <property type="evidence" value="ECO:0007669"/>
    <property type="project" value="InterPro"/>
</dbReference>
<dbReference type="EMBL" id="CP000597">
    <property type="protein sequence ID" value="ABP00463.1"/>
    <property type="molecule type" value="Genomic_DNA"/>
</dbReference>
<dbReference type="OMA" id="RERWYPP"/>
<accession>A4S9Y2</accession>
<dbReference type="GO" id="GO:0005762">
    <property type="term" value="C:mitochondrial large ribosomal subunit"/>
    <property type="evidence" value="ECO:0007669"/>
    <property type="project" value="TreeGrafter"/>
</dbReference>
<dbReference type="Pfam" id="PF00276">
    <property type="entry name" value="Ribosomal_L23"/>
    <property type="match status" value="1"/>
</dbReference>
<comment type="similarity">
    <text evidence="1">Belongs to the universal ribosomal protein uL23 family.</text>
</comment>
<dbReference type="OrthoDB" id="275582at2759"/>
<feature type="compositionally biased region" description="Basic and acidic residues" evidence="6">
    <location>
        <begin position="109"/>
        <end position="119"/>
    </location>
</feature>
<name>A4S9Y2_OSTLU</name>
<dbReference type="PANTHER" id="PTHR12059:SF5">
    <property type="entry name" value="LARGE RIBOSOMAL SUBUNIT PROTEIN UL23M"/>
    <property type="match status" value="1"/>
</dbReference>
<keyword evidence="8" id="KW-1185">Reference proteome</keyword>
<proteinExistence type="inferred from homology"/>
<dbReference type="Gene3D" id="3.30.70.330">
    <property type="match status" value="1"/>
</dbReference>
<dbReference type="RefSeq" id="XP_001422146.1">
    <property type="nucleotide sequence ID" value="XM_001422109.1"/>
</dbReference>
<organism evidence="7 8">
    <name type="scientific">Ostreococcus lucimarinus (strain CCE9901)</name>
    <dbReference type="NCBI Taxonomy" id="436017"/>
    <lineage>
        <taxon>Eukaryota</taxon>
        <taxon>Viridiplantae</taxon>
        <taxon>Chlorophyta</taxon>
        <taxon>Mamiellophyceae</taxon>
        <taxon>Mamiellales</taxon>
        <taxon>Bathycoccaceae</taxon>
        <taxon>Ostreococcus</taxon>
    </lineage>
</organism>